<reference evidence="1" key="1">
    <citation type="journal article" date="2020" name="mSystems">
        <title>Genome- and Community-Level Interaction Insights into Carbon Utilization and Element Cycling Functions of Hydrothermarchaeota in Hydrothermal Sediment.</title>
        <authorList>
            <person name="Zhou Z."/>
            <person name="Liu Y."/>
            <person name="Xu W."/>
            <person name="Pan J."/>
            <person name="Luo Z.H."/>
            <person name="Li M."/>
        </authorList>
    </citation>
    <scope>NUCLEOTIDE SEQUENCE [LARGE SCALE GENOMIC DNA]</scope>
    <source>
        <strain evidence="1">HyVt-577</strain>
    </source>
</reference>
<dbReference type="Pfam" id="PF13036">
    <property type="entry name" value="LpoB"/>
    <property type="match status" value="1"/>
</dbReference>
<name>A0A7V4U445_CALAY</name>
<proteinExistence type="predicted"/>
<protein>
    <submittedName>
        <fullName evidence="1">Penicillin-binding protein activator LpoB</fullName>
    </submittedName>
</protein>
<organism evidence="1">
    <name type="scientific">Caldithrix abyssi</name>
    <dbReference type="NCBI Taxonomy" id="187145"/>
    <lineage>
        <taxon>Bacteria</taxon>
        <taxon>Pseudomonadati</taxon>
        <taxon>Calditrichota</taxon>
        <taxon>Calditrichia</taxon>
        <taxon>Calditrichales</taxon>
        <taxon>Calditrichaceae</taxon>
        <taxon>Caldithrix</taxon>
    </lineage>
</organism>
<dbReference type="AlphaFoldDB" id="A0A7V4U445"/>
<dbReference type="InterPro" id="IPR014094">
    <property type="entry name" value="LpoB"/>
</dbReference>
<accession>A0A7V4U445</accession>
<dbReference type="Gene3D" id="3.40.50.10610">
    <property type="entry name" value="ABC-type transport auxiliary lipoprotein component"/>
    <property type="match status" value="1"/>
</dbReference>
<gene>
    <name evidence="1" type="ORF">ENK44_12465</name>
</gene>
<comment type="caution">
    <text evidence="1">The sequence shown here is derived from an EMBL/GenBank/DDBJ whole genome shotgun (WGS) entry which is preliminary data.</text>
</comment>
<dbReference type="EMBL" id="DRQG01000114">
    <property type="protein sequence ID" value="HGY56514.1"/>
    <property type="molecule type" value="Genomic_DNA"/>
</dbReference>
<evidence type="ECO:0000313" key="1">
    <source>
        <dbReference type="EMBL" id="HGY56514.1"/>
    </source>
</evidence>
<sequence>MFKKVSLVIFTMFISLYLFTACGGSSRKVTRVATDEAIDISGRWNDTDSRMTAETMIKDVLSRPWLSDFQMKHGKKPTVIVGTIRNKSSEHIPVDVFVKDIERELINSGEVEFVASSREREEVRDERIDQQKHASVETAKELGQEKGADYMLKGTINSIVDSFEGQRVIYYQVDLELIDLEKNTKVWIGSKKIKKFIEQDSYKW</sequence>
<dbReference type="Proteomes" id="UP000885779">
    <property type="component" value="Unassembled WGS sequence"/>
</dbReference>
<dbReference type="PROSITE" id="PS51257">
    <property type="entry name" value="PROKAR_LIPOPROTEIN"/>
    <property type="match status" value="1"/>
</dbReference>